<protein>
    <submittedName>
        <fullName evidence="6">sn-glycerol-3-phosphate-binding periplasmic protein UgpB</fullName>
    </submittedName>
</protein>
<dbReference type="GO" id="GO:0055085">
    <property type="term" value="P:transmembrane transport"/>
    <property type="evidence" value="ECO:0007669"/>
    <property type="project" value="InterPro"/>
</dbReference>
<keyword evidence="5" id="KW-0574">Periplasm</keyword>
<dbReference type="InterPro" id="IPR050490">
    <property type="entry name" value="Bact_solute-bd_prot1"/>
</dbReference>
<evidence type="ECO:0000256" key="2">
    <source>
        <dbReference type="ARBA" id="ARBA00008520"/>
    </source>
</evidence>
<evidence type="ECO:0000256" key="3">
    <source>
        <dbReference type="ARBA" id="ARBA00022448"/>
    </source>
</evidence>
<dbReference type="InterPro" id="IPR006061">
    <property type="entry name" value="SBP_1_CS"/>
</dbReference>
<dbReference type="Pfam" id="PF13416">
    <property type="entry name" value="SBP_bac_8"/>
    <property type="match status" value="1"/>
</dbReference>
<evidence type="ECO:0000256" key="5">
    <source>
        <dbReference type="ARBA" id="ARBA00022764"/>
    </source>
</evidence>
<dbReference type="NCBIfam" id="NF008211">
    <property type="entry name" value="PRK10974.1"/>
    <property type="match status" value="1"/>
</dbReference>
<evidence type="ECO:0000256" key="4">
    <source>
        <dbReference type="ARBA" id="ARBA00022729"/>
    </source>
</evidence>
<comment type="similarity">
    <text evidence="2">Belongs to the bacterial solute-binding protein 1 family.</text>
</comment>
<proteinExistence type="inferred from homology"/>
<dbReference type="EMBL" id="VSSQ01000055">
    <property type="protein sequence ID" value="MPL70862.1"/>
    <property type="molecule type" value="Genomic_DNA"/>
</dbReference>
<keyword evidence="4" id="KW-0732">Signal</keyword>
<evidence type="ECO:0000313" key="6">
    <source>
        <dbReference type="EMBL" id="MPL70862.1"/>
    </source>
</evidence>
<gene>
    <name evidence="6" type="primary">ugpB_3</name>
    <name evidence="6" type="ORF">SDC9_16624</name>
</gene>
<dbReference type="InterPro" id="IPR006059">
    <property type="entry name" value="SBP"/>
</dbReference>
<evidence type="ECO:0000256" key="1">
    <source>
        <dbReference type="ARBA" id="ARBA00004196"/>
    </source>
</evidence>
<sequence>MIVRVRFRGYTKMRFNGPVKVRFQPMKEVLLMKKIALVAMVFLAVAGAWSQTNIEFWHAMTGKNADTVQALADKFNASQKDFKVVPVYKGSYSDTMNAGIAAFRAGQAPHIIQVYEVGTATMMAAKGAVKPVYQLMAENNEKFDPKVYIPTITGYYSTSDGRMLSLPFNSSTSVMYYNKDAFKKAGLDPEKPPVTWPEFFEMAKKLKASGMEGGFSTNWISWIQLENFSAWHNLPFGTKNNGFDGLDTQLVFNNDTVIKHLQTIYDLSKEGVFIYGGRENKANPLFSSGRVGLHFESIGGYANFKNTCKFEFGVATLPYYPDVKGAPQNSIIGGASLWVFNNKPKADYKGVADFMAFISLPENQAFWHQSTGYLPITNAAYELTKSQGFYKTNPGPEVAIKQLLRAAPTGNSMGIRFGNFNIIREIEDQTWEDILAGKISVKDGINKMVQEGNKTLREFERLNK</sequence>
<name>A0A644TXD4_9ZZZZ</name>
<comment type="subcellular location">
    <subcellularLocation>
        <location evidence="1">Cell envelope</location>
    </subcellularLocation>
</comment>
<organism evidence="6">
    <name type="scientific">bioreactor metagenome</name>
    <dbReference type="NCBI Taxonomy" id="1076179"/>
    <lineage>
        <taxon>unclassified sequences</taxon>
        <taxon>metagenomes</taxon>
        <taxon>ecological metagenomes</taxon>
    </lineage>
</organism>
<dbReference type="Gene3D" id="3.40.190.10">
    <property type="entry name" value="Periplasmic binding protein-like II"/>
    <property type="match status" value="2"/>
</dbReference>
<comment type="caution">
    <text evidence="6">The sequence shown here is derived from an EMBL/GenBank/DDBJ whole genome shotgun (WGS) entry which is preliminary data.</text>
</comment>
<dbReference type="GO" id="GO:0030313">
    <property type="term" value="C:cell envelope"/>
    <property type="evidence" value="ECO:0007669"/>
    <property type="project" value="UniProtKB-SubCell"/>
</dbReference>
<dbReference type="PANTHER" id="PTHR43649:SF31">
    <property type="entry name" value="SN-GLYCEROL-3-PHOSPHATE-BINDING PERIPLASMIC PROTEIN UGPB"/>
    <property type="match status" value="1"/>
</dbReference>
<keyword evidence="3" id="KW-0813">Transport</keyword>
<reference evidence="6" key="1">
    <citation type="submission" date="2019-08" db="EMBL/GenBank/DDBJ databases">
        <authorList>
            <person name="Kucharzyk K."/>
            <person name="Murdoch R.W."/>
            <person name="Higgins S."/>
            <person name="Loffler F."/>
        </authorList>
    </citation>
    <scope>NUCLEOTIDE SEQUENCE</scope>
</reference>
<dbReference type="CDD" id="cd14748">
    <property type="entry name" value="PBP2_UgpB"/>
    <property type="match status" value="1"/>
</dbReference>
<dbReference type="PANTHER" id="PTHR43649">
    <property type="entry name" value="ARABINOSE-BINDING PROTEIN-RELATED"/>
    <property type="match status" value="1"/>
</dbReference>
<accession>A0A644TXD4</accession>
<dbReference type="AlphaFoldDB" id="A0A644TXD4"/>
<dbReference type="SUPFAM" id="SSF53850">
    <property type="entry name" value="Periplasmic binding protein-like II"/>
    <property type="match status" value="1"/>
</dbReference>
<dbReference type="PROSITE" id="PS01037">
    <property type="entry name" value="SBP_BACTERIAL_1"/>
    <property type="match status" value="1"/>
</dbReference>